<proteinExistence type="predicted"/>
<gene>
    <name evidence="2" type="ORF">RFI_36701</name>
</gene>
<evidence type="ECO:0000313" key="3">
    <source>
        <dbReference type="Proteomes" id="UP000023152"/>
    </source>
</evidence>
<evidence type="ECO:0000313" key="2">
    <source>
        <dbReference type="EMBL" id="ETO00739.1"/>
    </source>
</evidence>
<dbReference type="EMBL" id="ASPP01040141">
    <property type="protein sequence ID" value="ETO00739.1"/>
    <property type="molecule type" value="Genomic_DNA"/>
</dbReference>
<keyword evidence="3" id="KW-1185">Reference proteome</keyword>
<protein>
    <submittedName>
        <fullName evidence="2">Uncharacterized protein</fullName>
    </submittedName>
</protein>
<comment type="caution">
    <text evidence="2">The sequence shown here is derived from an EMBL/GenBank/DDBJ whole genome shotgun (WGS) entry which is preliminary data.</text>
</comment>
<dbReference type="Proteomes" id="UP000023152">
    <property type="component" value="Unassembled WGS sequence"/>
</dbReference>
<name>X6LGM4_RETFI</name>
<reference evidence="2 3" key="1">
    <citation type="journal article" date="2013" name="Curr. Biol.">
        <title>The Genome of the Foraminiferan Reticulomyxa filosa.</title>
        <authorList>
            <person name="Glockner G."/>
            <person name="Hulsmann N."/>
            <person name="Schleicher M."/>
            <person name="Noegel A.A."/>
            <person name="Eichinger L."/>
            <person name="Gallinger C."/>
            <person name="Pawlowski J."/>
            <person name="Sierra R."/>
            <person name="Euteneuer U."/>
            <person name="Pillet L."/>
            <person name="Moustafa A."/>
            <person name="Platzer M."/>
            <person name="Groth M."/>
            <person name="Szafranski K."/>
            <person name="Schliwa M."/>
        </authorList>
    </citation>
    <scope>NUCLEOTIDE SEQUENCE [LARGE SCALE GENOMIC DNA]</scope>
</reference>
<sequence>KEYEIAFDYQHGTIMLLNKINEEKDGKEEQDNLKLRHYKLEIQRSHHWKCTFIFNGTMILTILPIALSGHVSFLIVLGISVQMILLRGSICQISVQLDKIIYYIASVYIHFIC</sequence>
<feature type="non-terminal residue" evidence="2">
    <location>
        <position position="1"/>
    </location>
</feature>
<dbReference type="AlphaFoldDB" id="X6LGM4"/>
<organism evidence="2 3">
    <name type="scientific">Reticulomyxa filosa</name>
    <dbReference type="NCBI Taxonomy" id="46433"/>
    <lineage>
        <taxon>Eukaryota</taxon>
        <taxon>Sar</taxon>
        <taxon>Rhizaria</taxon>
        <taxon>Retaria</taxon>
        <taxon>Foraminifera</taxon>
        <taxon>Monothalamids</taxon>
        <taxon>Reticulomyxidae</taxon>
        <taxon>Reticulomyxa</taxon>
    </lineage>
</organism>
<keyword evidence="1" id="KW-0812">Transmembrane</keyword>
<feature type="transmembrane region" description="Helical" evidence="1">
    <location>
        <begin position="48"/>
        <end position="67"/>
    </location>
</feature>
<keyword evidence="1" id="KW-0472">Membrane</keyword>
<evidence type="ECO:0000256" key="1">
    <source>
        <dbReference type="SAM" id="Phobius"/>
    </source>
</evidence>
<accession>X6LGM4</accession>
<keyword evidence="1" id="KW-1133">Transmembrane helix</keyword>